<dbReference type="PANTHER" id="PTHR13370">
    <property type="entry name" value="RNA METHYLASE-RELATED"/>
    <property type="match status" value="1"/>
</dbReference>
<keyword evidence="10" id="KW-0520">NAD</keyword>
<dbReference type="Gene3D" id="3.40.50.1220">
    <property type="entry name" value="TPP-binding domain"/>
    <property type="match status" value="1"/>
</dbReference>
<dbReference type="InterPro" id="IPR002052">
    <property type="entry name" value="DNA_methylase_N6_adenine_CS"/>
</dbReference>
<keyword evidence="7 14" id="KW-0949">S-adenosyl-L-methionine</keyword>
<dbReference type="InterPro" id="IPR003000">
    <property type="entry name" value="Sirtuin"/>
</dbReference>
<keyword evidence="18" id="KW-1185">Reference proteome</keyword>
<dbReference type="InterPro" id="IPR059073">
    <property type="entry name" value="TRMT11_N"/>
</dbReference>
<feature type="repeat" description="TPR" evidence="13">
    <location>
        <begin position="72"/>
        <end position="105"/>
    </location>
</feature>
<dbReference type="GO" id="GO:0008033">
    <property type="term" value="P:tRNA processing"/>
    <property type="evidence" value="ECO:0007669"/>
    <property type="project" value="UniProtKB-UniRule"/>
</dbReference>
<dbReference type="Pfam" id="PF13432">
    <property type="entry name" value="TPR_16"/>
    <property type="match status" value="1"/>
</dbReference>
<sequence>MGKSKPQQKKESKSKKSVLGAGGSVSKQKMNEDPSKLLEQATLLLQTGQADTAAPLAERALNDAPANSPLQLSALNLVAEIYVELGEVDAATQHFLRAVELDADGSIPESEGGGAEKFLWLAQLNEEGGQASVQWFEKGVATLRNTIRQLEENPGPAEAIELDEKKRKMANALCGVAEIYMTDLSWEADAESRCEALITEALLVGPHVPEVLQTLASIRISQLRLDDARAALSRSLELWKDMPPEDPIIPDFATRISLARLLMEVSMELEALGVLERLILEDDQSVEAWYLGGWCLNLLAEKKEAPKDAEEEAETNVSPEEKRLASLVASREWLKQSLTLYDLVQYEDEPIKEHANELVQEMNKELGEEMEDDEEGEEGEEDWEDEIKMDLVPAPTGESSSLKSPVVEVEAVDMAPADTKETIATMENTAAVGNEAMQSEYETDSDDSGSDLEAELEVLHDEQLRCGIPDACSLDEAIAFRNRLHEVGKAVFVQETIGADTITAKKLCTAFGILPPDFLDGAPDSAYHPLLAIAISREFSRRPKLPQYNSIEDAVKLLKESKKIIVITGAGISTSLGIPDFRSKDTGLYSKLEHLGLSDPQEVFDISVFREDPSIFFSIAKDILPTEKKYSPTHGFIRLLQDKGKLLTNYTQNIDNIEANAGVLPENIVQCHGSFATASCVKCDYKVMGDEIFGDIRKGVIPECPSCRKKLEDDSLKPQGMKRKRSTSATQKRRKADGEDSSDDDEDYELPTPGVMKPDITFFGEDLPDEFGRRLIHQDRDQVDLVIVIGTSLKVAPVAEVPGVLPRNVPQIYISRTVTLTLVPARVTHQLRYRSARRLRRRGASGSVAMEYLIRFAQLHETFRLPELQSLASLVGTDLEIVHYDPCSPYCIVKLPNEDAARAVIARSILGKEIFELWTQGSTYEELHANVRGRTQHRWAQFKHDSFRFTVDGYGGHRSLTEKREIIGTFNYMGFEGPIRMKNPDQDFWIMEQYTPDFSPDSLMSESKGEKRGDPKKIYFARWIGNSSREATNQYDLKKRRYISTTSMDAELSLITANMAHAAPGKLFYDPFVGTGGFIVSAAHFGAVTLGSDIDGRSFRGKQKKGDPPGVFRNFQQYGTESKFGDVFTSDLTNTPLREYQFLDGIVCDPPYGIREGLQVLGTRESRRGRNAAKEEIIIDGVPAHYRPDYIAPKKPYGFEALQNDILDFASRTLVTNGRLCMWMPTASDEDEELATPLHPNLKLISVSVQEFNLWARRLITYQRLPEGEVSDVSSSRQLKDGEKGYTANELNAFRKKYFEKKKENKTGSEKGSPASR</sequence>
<dbReference type="OrthoDB" id="296065at2759"/>
<dbReference type="GO" id="GO:0160102">
    <property type="term" value="F:tRNA (guanine(10)-N2)-methyltransferase activity"/>
    <property type="evidence" value="ECO:0007669"/>
    <property type="project" value="UniProtKB-EC"/>
</dbReference>
<evidence type="ECO:0000256" key="5">
    <source>
        <dbReference type="ARBA" id="ARBA00022603"/>
    </source>
</evidence>
<dbReference type="PROSITE" id="PS50305">
    <property type="entry name" value="SIRTUIN"/>
    <property type="match status" value="1"/>
</dbReference>
<evidence type="ECO:0000256" key="9">
    <source>
        <dbReference type="ARBA" id="ARBA00022884"/>
    </source>
</evidence>
<accession>A0A2I2FPF3</accession>
<dbReference type="GO" id="GO:0070403">
    <property type="term" value="F:NAD+ binding"/>
    <property type="evidence" value="ECO:0007669"/>
    <property type="project" value="InterPro"/>
</dbReference>
<dbReference type="RefSeq" id="XP_024676504.1">
    <property type="nucleotide sequence ID" value="XM_024814700.1"/>
</dbReference>
<dbReference type="GO" id="GO:0000049">
    <property type="term" value="F:tRNA binding"/>
    <property type="evidence" value="ECO:0007669"/>
    <property type="project" value="UniProtKB-UniRule"/>
</dbReference>
<evidence type="ECO:0000256" key="8">
    <source>
        <dbReference type="ARBA" id="ARBA00022694"/>
    </source>
</evidence>
<dbReference type="EMBL" id="KZ559117">
    <property type="protein sequence ID" value="PLB42492.1"/>
    <property type="molecule type" value="Genomic_DNA"/>
</dbReference>
<dbReference type="GO" id="GO:0046872">
    <property type="term" value="F:metal ion binding"/>
    <property type="evidence" value="ECO:0007669"/>
    <property type="project" value="UniProtKB-KW"/>
</dbReference>
<evidence type="ECO:0000313" key="17">
    <source>
        <dbReference type="EMBL" id="PLB42492.1"/>
    </source>
</evidence>
<evidence type="ECO:0000313" key="18">
    <source>
        <dbReference type="Proteomes" id="UP000234585"/>
    </source>
</evidence>
<evidence type="ECO:0000256" key="14">
    <source>
        <dbReference type="PROSITE-ProRule" id="PRU00959"/>
    </source>
</evidence>
<gene>
    <name evidence="17" type="ORF">BDW47DRAFT_114687</name>
</gene>
<name>A0A2I2FPF3_ASPCN</name>
<dbReference type="InterPro" id="IPR026590">
    <property type="entry name" value="Ssirtuin_cat_dom"/>
</dbReference>
<evidence type="ECO:0000256" key="12">
    <source>
        <dbReference type="PROSITE-ProRule" id="PRU00236"/>
    </source>
</evidence>
<comment type="subcellular location">
    <subcellularLocation>
        <location evidence="1">Cytoplasm</location>
    </subcellularLocation>
</comment>
<feature type="region of interest" description="Disordered" evidence="15">
    <location>
        <begin position="712"/>
        <end position="756"/>
    </location>
</feature>
<dbReference type="InterPro" id="IPR026591">
    <property type="entry name" value="Sirtuin_cat_small_dom_sf"/>
</dbReference>
<dbReference type="Gene3D" id="3.40.50.150">
    <property type="entry name" value="Vaccinia Virus protein VP39"/>
    <property type="match status" value="1"/>
</dbReference>
<keyword evidence="9 14" id="KW-0694">RNA-binding</keyword>
<dbReference type="GO" id="GO:0032259">
    <property type="term" value="P:methylation"/>
    <property type="evidence" value="ECO:0007669"/>
    <property type="project" value="UniProtKB-UniRule"/>
</dbReference>
<comment type="similarity">
    <text evidence="14">Belongs to the class I-like SAM-binding methyltransferase superfamily. TRM11 methyltransferase family.</text>
</comment>
<proteinExistence type="inferred from homology"/>
<evidence type="ECO:0000256" key="13">
    <source>
        <dbReference type="PROSITE-ProRule" id="PRU00339"/>
    </source>
</evidence>
<evidence type="ECO:0000256" key="3">
    <source>
        <dbReference type="ARBA" id="ARBA00022490"/>
    </source>
</evidence>
<dbReference type="InterPro" id="IPR019734">
    <property type="entry name" value="TPR_rpt"/>
</dbReference>
<dbReference type="STRING" id="41067.A0A2I2FPF3"/>
<feature type="binding site" evidence="12">
    <location>
        <position position="707"/>
    </location>
    <ligand>
        <name>Zn(2+)</name>
        <dbReference type="ChEBI" id="CHEBI:29105"/>
    </ligand>
</feature>
<keyword evidence="12" id="KW-0479">Metal-binding</keyword>
<dbReference type="GO" id="GO:0005737">
    <property type="term" value="C:cytoplasm"/>
    <property type="evidence" value="ECO:0007669"/>
    <property type="project" value="UniProtKB-SubCell"/>
</dbReference>
<evidence type="ECO:0000256" key="6">
    <source>
        <dbReference type="ARBA" id="ARBA00022679"/>
    </source>
</evidence>
<keyword evidence="3" id="KW-0963">Cytoplasm</keyword>
<feature type="compositionally biased region" description="Basic residues" evidence="15">
    <location>
        <begin position="720"/>
        <end position="735"/>
    </location>
</feature>
<dbReference type="Gene3D" id="1.25.40.10">
    <property type="entry name" value="Tetratricopeptide repeat domain"/>
    <property type="match status" value="2"/>
</dbReference>
<keyword evidence="8 14" id="KW-0819">tRNA processing</keyword>
<feature type="binding site" evidence="12">
    <location>
        <position position="680"/>
    </location>
    <ligand>
        <name>Zn(2+)</name>
        <dbReference type="ChEBI" id="CHEBI:29105"/>
    </ligand>
</feature>
<dbReference type="GeneID" id="36521860"/>
<dbReference type="Gene3D" id="3.30.1600.10">
    <property type="entry name" value="SIR2/SIRT2 'Small Domain"/>
    <property type="match status" value="1"/>
</dbReference>
<evidence type="ECO:0000256" key="7">
    <source>
        <dbReference type="ARBA" id="ARBA00022691"/>
    </source>
</evidence>
<dbReference type="SUPFAM" id="SSF48452">
    <property type="entry name" value="TPR-like"/>
    <property type="match status" value="1"/>
</dbReference>
<feature type="compositionally biased region" description="Acidic residues" evidence="15">
    <location>
        <begin position="739"/>
        <end position="749"/>
    </location>
</feature>
<comment type="similarity">
    <text evidence="2">Belongs to the sirtuin family. Class I subfamily.</text>
</comment>
<dbReference type="InterPro" id="IPR011990">
    <property type="entry name" value="TPR-like_helical_dom_sf"/>
</dbReference>
<feature type="active site" description="Proton acceptor" evidence="12">
    <location>
        <position position="672"/>
    </location>
</feature>
<keyword evidence="12" id="KW-0862">Zinc</keyword>
<organism evidence="17 18">
    <name type="scientific">Aspergillus candidus</name>
    <dbReference type="NCBI Taxonomy" id="41067"/>
    <lineage>
        <taxon>Eukaryota</taxon>
        <taxon>Fungi</taxon>
        <taxon>Dikarya</taxon>
        <taxon>Ascomycota</taxon>
        <taxon>Pezizomycotina</taxon>
        <taxon>Eurotiomycetes</taxon>
        <taxon>Eurotiomycetidae</taxon>
        <taxon>Eurotiales</taxon>
        <taxon>Aspergillaceae</taxon>
        <taxon>Aspergillus</taxon>
        <taxon>Aspergillus subgen. Circumdati</taxon>
    </lineage>
</organism>
<protein>
    <recommendedName>
        <fullName evidence="11">tRNA (guanine(10)-N(2))-methyltransferase</fullName>
        <ecNumber evidence="11">2.1.1.214</ecNumber>
    </recommendedName>
</protein>
<dbReference type="EC" id="2.1.1.214" evidence="11"/>
<dbReference type="FunFam" id="3.40.50.150:FF:000260">
    <property type="entry name" value="RNA methylase family protein"/>
    <property type="match status" value="1"/>
</dbReference>
<dbReference type="CDD" id="cd24142">
    <property type="entry name" value="ACL4-like"/>
    <property type="match status" value="1"/>
</dbReference>
<evidence type="ECO:0000256" key="11">
    <source>
        <dbReference type="ARBA" id="ARBA00066937"/>
    </source>
</evidence>
<reference evidence="17 18" key="1">
    <citation type="submission" date="2017-12" db="EMBL/GenBank/DDBJ databases">
        <authorList>
            <consortium name="DOE Joint Genome Institute"/>
            <person name="Haridas S."/>
            <person name="Kjaerbolling I."/>
            <person name="Vesth T.C."/>
            <person name="Frisvad J.C."/>
            <person name="Nybo J.L."/>
            <person name="Theobald S."/>
            <person name="Kuo A."/>
            <person name="Bowyer P."/>
            <person name="Matsuda Y."/>
            <person name="Mondo S."/>
            <person name="Lyhne E.K."/>
            <person name="Kogle M.E."/>
            <person name="Clum A."/>
            <person name="Lipzen A."/>
            <person name="Salamov A."/>
            <person name="Ngan C.Y."/>
            <person name="Daum C."/>
            <person name="Chiniquy J."/>
            <person name="Barry K."/>
            <person name="LaButti K."/>
            <person name="Simmons B.A."/>
            <person name="Magnuson J.K."/>
            <person name="Mortensen U.H."/>
            <person name="Larsen T.O."/>
            <person name="Grigoriev I.V."/>
            <person name="Baker S.E."/>
            <person name="Andersen M.R."/>
            <person name="Nordberg H.P."/>
            <person name="Cantor M.N."/>
            <person name="Hua S.X."/>
        </authorList>
    </citation>
    <scope>NUCLEOTIDE SEQUENCE [LARGE SCALE GENOMIC DNA]</scope>
    <source>
        <strain evidence="17 18">CBS 102.13</strain>
    </source>
</reference>
<dbReference type="PANTHER" id="PTHR13370:SF3">
    <property type="entry name" value="TRNA (GUANINE(10)-N2)-METHYLTRANSFERASE HOMOLOG"/>
    <property type="match status" value="1"/>
</dbReference>
<feature type="region of interest" description="Disordered" evidence="15">
    <location>
        <begin position="1"/>
        <end position="40"/>
    </location>
</feature>
<evidence type="ECO:0000256" key="15">
    <source>
        <dbReference type="SAM" id="MobiDB-lite"/>
    </source>
</evidence>
<feature type="domain" description="Deacetylase sirtuin-type" evidence="16">
    <location>
        <begin position="544"/>
        <end position="871"/>
    </location>
</feature>
<dbReference type="InterPro" id="IPR029063">
    <property type="entry name" value="SAM-dependent_MTases_sf"/>
</dbReference>
<evidence type="ECO:0000259" key="16">
    <source>
        <dbReference type="PROSITE" id="PS50305"/>
    </source>
</evidence>
<keyword evidence="6 14" id="KW-0808">Transferase</keyword>
<dbReference type="InterPro" id="IPR016691">
    <property type="entry name" value="TRMT11"/>
</dbReference>
<dbReference type="PROSITE" id="PS50005">
    <property type="entry name" value="TPR"/>
    <property type="match status" value="1"/>
</dbReference>
<evidence type="ECO:0000256" key="2">
    <source>
        <dbReference type="ARBA" id="ARBA00006924"/>
    </source>
</evidence>
<evidence type="ECO:0000256" key="10">
    <source>
        <dbReference type="ARBA" id="ARBA00023027"/>
    </source>
</evidence>
<dbReference type="Proteomes" id="UP000234585">
    <property type="component" value="Unassembled WGS sequence"/>
</dbReference>
<feature type="binding site" evidence="12">
    <location>
        <position position="704"/>
    </location>
    <ligand>
        <name>Zn(2+)</name>
        <dbReference type="ChEBI" id="CHEBI:29105"/>
    </ligand>
</feature>
<dbReference type="Pfam" id="PF02146">
    <property type="entry name" value="SIR2"/>
    <property type="match status" value="1"/>
</dbReference>
<evidence type="ECO:0000256" key="1">
    <source>
        <dbReference type="ARBA" id="ARBA00004496"/>
    </source>
</evidence>
<feature type="binding site" evidence="12">
    <location>
        <position position="683"/>
    </location>
    <ligand>
        <name>Zn(2+)</name>
        <dbReference type="ChEBI" id="CHEBI:29105"/>
    </ligand>
</feature>
<dbReference type="PROSITE" id="PS51627">
    <property type="entry name" value="SAM_MT_TRM11"/>
    <property type="match status" value="1"/>
</dbReference>
<evidence type="ECO:0000256" key="4">
    <source>
        <dbReference type="ARBA" id="ARBA00022555"/>
    </source>
</evidence>
<dbReference type="SUPFAM" id="SSF52467">
    <property type="entry name" value="DHS-like NAD/FAD-binding domain"/>
    <property type="match status" value="1"/>
</dbReference>
<dbReference type="InterPro" id="IPR029035">
    <property type="entry name" value="DHS-like_NAD/FAD-binding_dom"/>
</dbReference>
<dbReference type="SUPFAM" id="SSF53335">
    <property type="entry name" value="S-adenosyl-L-methionine-dependent methyltransferases"/>
    <property type="match status" value="1"/>
</dbReference>
<dbReference type="Pfam" id="PF25904">
    <property type="entry name" value="Tmrp11_N"/>
    <property type="match status" value="1"/>
</dbReference>
<keyword evidence="13" id="KW-0802">TPR repeat</keyword>
<keyword evidence="5 14" id="KW-0489">Methyltransferase</keyword>
<keyword evidence="4 14" id="KW-0820">tRNA-binding</keyword>
<dbReference type="PROSITE" id="PS00092">
    <property type="entry name" value="N6_MTASE"/>
    <property type="match status" value="1"/>
</dbReference>